<name>S8ETE3_FOMSC</name>
<comment type="subcellular location">
    <subcellularLocation>
        <location evidence="1">Golgi apparatus</location>
    </subcellularLocation>
</comment>
<evidence type="ECO:0000313" key="8">
    <source>
        <dbReference type="EMBL" id="EPT06164.1"/>
    </source>
</evidence>
<dbReference type="Pfam" id="PF26251">
    <property type="entry name" value="TPR_TRAPPC9-Trs120"/>
    <property type="match status" value="1"/>
</dbReference>
<gene>
    <name evidence="8" type="ORF">FOMPIDRAFT_1026993</name>
</gene>
<feature type="domain" description="Trs120/TRAPPC9 first Ig-like" evidence="6">
    <location>
        <begin position="705"/>
        <end position="908"/>
    </location>
</feature>
<dbReference type="Pfam" id="PF26280">
    <property type="entry name" value="Ig_TRAPPC9-Trs120_2nd"/>
    <property type="match status" value="1"/>
</dbReference>
<dbReference type="FunCoup" id="S8ETE3">
    <property type="interactions" value="59"/>
</dbReference>
<evidence type="ECO:0000259" key="4">
    <source>
        <dbReference type="Pfam" id="PF08626"/>
    </source>
</evidence>
<dbReference type="OrthoDB" id="27962at2759"/>
<evidence type="ECO:0000259" key="6">
    <source>
        <dbReference type="Pfam" id="PF26254"/>
    </source>
</evidence>
<dbReference type="GO" id="GO:0005802">
    <property type="term" value="C:trans-Golgi network"/>
    <property type="evidence" value="ECO:0007669"/>
    <property type="project" value="TreeGrafter"/>
</dbReference>
<proteinExistence type="predicted"/>
<feature type="domain" description="Trs120/TRAPPC9 N-terminal" evidence="4">
    <location>
        <begin position="8"/>
        <end position="337"/>
    </location>
</feature>
<protein>
    <submittedName>
        <fullName evidence="8">Uncharacterized protein</fullName>
    </submittedName>
</protein>
<dbReference type="eggNOG" id="KOG1953">
    <property type="taxonomic scope" value="Eukaryota"/>
</dbReference>
<keyword evidence="2" id="KW-0333">Golgi apparatus</keyword>
<dbReference type="Pfam" id="PF08626">
    <property type="entry name" value="TRAPPC9-Trs120"/>
    <property type="match status" value="1"/>
</dbReference>
<evidence type="ECO:0000256" key="3">
    <source>
        <dbReference type="SAM" id="MobiDB-lite"/>
    </source>
</evidence>
<dbReference type="InterPro" id="IPR058563">
    <property type="entry name" value="Trs120_TRAPPC9_N"/>
</dbReference>
<dbReference type="PANTHER" id="PTHR21512:SF5">
    <property type="entry name" value="TRAFFICKING PROTEIN PARTICLE COMPLEX SUBUNIT 9"/>
    <property type="match status" value="1"/>
</dbReference>
<feature type="domain" description="Trs120/TRAPPC9 TPR region" evidence="5">
    <location>
        <begin position="366"/>
        <end position="689"/>
    </location>
</feature>
<dbReference type="STRING" id="743788.S8ETE3"/>
<feature type="region of interest" description="Disordered" evidence="3">
    <location>
        <begin position="606"/>
        <end position="627"/>
    </location>
</feature>
<feature type="region of interest" description="Disordered" evidence="3">
    <location>
        <begin position="208"/>
        <end position="276"/>
    </location>
</feature>
<evidence type="ECO:0000313" key="9">
    <source>
        <dbReference type="Proteomes" id="UP000015241"/>
    </source>
</evidence>
<dbReference type="InterPro" id="IPR058565">
    <property type="entry name" value="Ig_TRAPPC9_Trs120_1st"/>
</dbReference>
<dbReference type="PANTHER" id="PTHR21512">
    <property type="entry name" value="TRAFFICKING PROTEIN PARTICLE COMPLEX SUBUNIT 9"/>
    <property type="match status" value="1"/>
</dbReference>
<dbReference type="EMBL" id="KE504122">
    <property type="protein sequence ID" value="EPT06164.1"/>
    <property type="molecule type" value="Genomic_DNA"/>
</dbReference>
<dbReference type="InterPro" id="IPR058564">
    <property type="entry name" value="TPR_TRAPPC9_Trs120"/>
</dbReference>
<evidence type="ECO:0000256" key="2">
    <source>
        <dbReference type="ARBA" id="ARBA00023034"/>
    </source>
</evidence>
<evidence type="ECO:0000256" key="1">
    <source>
        <dbReference type="ARBA" id="ARBA00004555"/>
    </source>
</evidence>
<feature type="compositionally biased region" description="Polar residues" evidence="3">
    <location>
        <begin position="262"/>
        <end position="272"/>
    </location>
</feature>
<dbReference type="HOGENOM" id="CLU_002231_2_1_1"/>
<dbReference type="InParanoid" id="S8ETE3"/>
<dbReference type="Proteomes" id="UP000015241">
    <property type="component" value="Unassembled WGS sequence"/>
</dbReference>
<dbReference type="Pfam" id="PF26282">
    <property type="entry name" value="Ig_TRAPPC9-Trs120_3rd"/>
    <property type="match status" value="1"/>
</dbReference>
<dbReference type="InterPro" id="IPR058567">
    <property type="entry name" value="Ig_TRAPPC9_Trs120_3rd"/>
</dbReference>
<feature type="compositionally biased region" description="Acidic residues" evidence="3">
    <location>
        <begin position="611"/>
        <end position="621"/>
    </location>
</feature>
<evidence type="ECO:0000259" key="5">
    <source>
        <dbReference type="Pfam" id="PF26251"/>
    </source>
</evidence>
<feature type="domain" description="Trs120/TRAPPC9 third Ig-like" evidence="7">
    <location>
        <begin position="1065"/>
        <end position="1230"/>
    </location>
</feature>
<dbReference type="InterPro" id="IPR013935">
    <property type="entry name" value="Trs120_TRAPPC9"/>
</dbReference>
<dbReference type="Pfam" id="PF26254">
    <property type="entry name" value="Ig_TRAPPC9-Trs120_1st"/>
    <property type="match status" value="1"/>
</dbReference>
<sequence>MEPPAFASLAHVRVLLLPVGNIRRSTFDHWSSEIRSIDNIPLGDIPAESKDERARFMPNPLASGHIHLSYQSHPPSAAHNALALFRPSDLPLGVVGIASCSQAGSISTILTSFNSAVKDMALHKSAFPVSKNCFIFEENDANLDLGDRFPGLVVIPSMMANKRVHLSTLLAGLCSQILGDFATVMQSLETPLGNEYLNATLFPSLPSPSDIPRSLDPESQRDSLPPLPSFNSQPDLGVNGLRPKTPSGMKRMSSGPGLMPSRTASLPSTPTSTKKRPHIIGAASSHGRLFKVLADLFLLAGRHGDSQIWYTEAIALLKGSSQDTAWHASALEGLATIPVAEAWSAGNAMANGHDEKDPWQDIVDKLTQATALYHRSTAQSEPERAYSLLAYLYTQSVIRHTSLLFAVWSAKGWGPHAFGKMVHPGSSPYLPSTTATSSTDRDGVTITIVNGTKRASYAELERLTTITGITRTQIAGILAQAHGPWLLHLAARERIAILQTVAGMFGTLGYLRKEAYILRELLGSIMDLIVCGREENSGPRANTAGLGIRGAPAGSNTTTPGTVGVRENPRVEGNDSLLRIIKHICRVHGVDIECVKLVDRSITGAASNGDSADDVDEEDLSDSPADPFGWPELQIGIIREAIAVAEALPDYPSVAQFSLSSLKTLYPVMSQNDQLHLYRTANRALTTAIRRGDRRTVEYWAGKPIVSIEMLPLPLIRLPIEKPLSLLARADETSGVSTILTGAKDPFLYNPRKAASGQKAQSILVQNERFEVVMTLKNPFVFDLDLESIGLSTSGVNIESEAVAVVIPANTYHPVTMTGKAVEPGTLTIRGCVVRAPGGLPREYVLPLSTEEAEETRSRRRSAIEDEVGRAKYAGLESRPWKRVSNRDSKQGSKKAPLRFLECKVVPEQPLLRIRRTSLTHAAVMLYNGETSTIRLTLENVSSLPIDFIRLTFDDSTIAPAQQALADGELSVFETYETEYDLIHRPAFVWDGGYPARVDPGEKTTVAVKCFGKVGCTSGSIHISYAYIQRDREMLEEKPPDVFHTRQLSYPVVVTVYHMLECHAMDISPYSRVTAFSSVMQDDDKSDGKARKALFGVDNTADWCLFSADVRNTYGSPFEVTFERQEPDHLSTTVLVPPGSTTRIVMPVKKIILSEEQTSRPIPTLSDRQFVVVKSNLSSAEEKAQRELFWYREELFKTVQGHWRETGGMRSGELSLRQQRMTQPMLEALRTETARVQMSLVRYVQGAATPVPVDSSGSKYLPPPNEFVYLRTKVTNLSPFELVLVANLSLEPAHHTIYQGVLTDIPLGRLAPGDSAETELPVAFLARGRFDVLSDIRALNAADASAPVGRGDLRAIVDTEFS</sequence>
<keyword evidence="9" id="KW-1185">Reference proteome</keyword>
<accession>S8ETE3</accession>
<reference evidence="8 9" key="1">
    <citation type="journal article" date="2012" name="Science">
        <title>The Paleozoic origin of enzymatic lignin decomposition reconstructed from 31 fungal genomes.</title>
        <authorList>
            <person name="Floudas D."/>
            <person name="Binder M."/>
            <person name="Riley R."/>
            <person name="Barry K."/>
            <person name="Blanchette R.A."/>
            <person name="Henrissat B."/>
            <person name="Martinez A.T."/>
            <person name="Otillar R."/>
            <person name="Spatafora J.W."/>
            <person name="Yadav J.S."/>
            <person name="Aerts A."/>
            <person name="Benoit I."/>
            <person name="Boyd A."/>
            <person name="Carlson A."/>
            <person name="Copeland A."/>
            <person name="Coutinho P.M."/>
            <person name="de Vries R.P."/>
            <person name="Ferreira P."/>
            <person name="Findley K."/>
            <person name="Foster B."/>
            <person name="Gaskell J."/>
            <person name="Glotzer D."/>
            <person name="Gorecki P."/>
            <person name="Heitman J."/>
            <person name="Hesse C."/>
            <person name="Hori C."/>
            <person name="Igarashi K."/>
            <person name="Jurgens J.A."/>
            <person name="Kallen N."/>
            <person name="Kersten P."/>
            <person name="Kohler A."/>
            <person name="Kuees U."/>
            <person name="Kumar T.K.A."/>
            <person name="Kuo A."/>
            <person name="LaButti K."/>
            <person name="Larrondo L.F."/>
            <person name="Lindquist E."/>
            <person name="Ling A."/>
            <person name="Lombard V."/>
            <person name="Lucas S."/>
            <person name="Lundell T."/>
            <person name="Martin R."/>
            <person name="McLaughlin D.J."/>
            <person name="Morgenstern I."/>
            <person name="Morin E."/>
            <person name="Murat C."/>
            <person name="Nagy L.G."/>
            <person name="Nolan M."/>
            <person name="Ohm R.A."/>
            <person name="Patyshakuliyeva A."/>
            <person name="Rokas A."/>
            <person name="Ruiz-Duenas F.J."/>
            <person name="Sabat G."/>
            <person name="Salamov A."/>
            <person name="Samejima M."/>
            <person name="Schmutz J."/>
            <person name="Slot J.C."/>
            <person name="St John F."/>
            <person name="Stenlid J."/>
            <person name="Sun H."/>
            <person name="Sun S."/>
            <person name="Syed K."/>
            <person name="Tsang A."/>
            <person name="Wiebenga A."/>
            <person name="Young D."/>
            <person name="Pisabarro A."/>
            <person name="Eastwood D.C."/>
            <person name="Martin F."/>
            <person name="Cullen D."/>
            <person name="Grigoriev I.V."/>
            <person name="Hibbett D.S."/>
        </authorList>
    </citation>
    <scope>NUCLEOTIDE SEQUENCE</scope>
    <source>
        <strain evidence="9">FP-58527</strain>
    </source>
</reference>
<organism evidence="8 9">
    <name type="scientific">Fomitopsis schrenkii</name>
    <name type="common">Brown rot fungus</name>
    <dbReference type="NCBI Taxonomy" id="2126942"/>
    <lineage>
        <taxon>Eukaryota</taxon>
        <taxon>Fungi</taxon>
        <taxon>Dikarya</taxon>
        <taxon>Basidiomycota</taxon>
        <taxon>Agaricomycotina</taxon>
        <taxon>Agaricomycetes</taxon>
        <taxon>Polyporales</taxon>
        <taxon>Fomitopsis</taxon>
    </lineage>
</organism>
<evidence type="ECO:0000259" key="7">
    <source>
        <dbReference type="Pfam" id="PF26282"/>
    </source>
</evidence>
<feature type="region of interest" description="Disordered" evidence="3">
    <location>
        <begin position="544"/>
        <end position="568"/>
    </location>
</feature>